<name>A0AAV4W0R6_CAEEX</name>
<keyword evidence="2" id="KW-1185">Reference proteome</keyword>
<organism evidence="1 2">
    <name type="scientific">Caerostris extrusa</name>
    <name type="common">Bark spider</name>
    <name type="synonym">Caerostris bankana</name>
    <dbReference type="NCBI Taxonomy" id="172846"/>
    <lineage>
        <taxon>Eukaryota</taxon>
        <taxon>Metazoa</taxon>
        <taxon>Ecdysozoa</taxon>
        <taxon>Arthropoda</taxon>
        <taxon>Chelicerata</taxon>
        <taxon>Arachnida</taxon>
        <taxon>Araneae</taxon>
        <taxon>Araneomorphae</taxon>
        <taxon>Entelegynae</taxon>
        <taxon>Araneoidea</taxon>
        <taxon>Araneidae</taxon>
        <taxon>Caerostris</taxon>
    </lineage>
</organism>
<dbReference type="AlphaFoldDB" id="A0AAV4W0R6"/>
<sequence>MLMKSFMYSFRSHLSSVHTCTLRKDIRERLGWNTEQLCRGQSSVEEVATESEICDCDFYRQVRPLVKFYDYV</sequence>
<dbReference type="EMBL" id="BPLR01015295">
    <property type="protein sequence ID" value="GIY75045.1"/>
    <property type="molecule type" value="Genomic_DNA"/>
</dbReference>
<reference evidence="1 2" key="1">
    <citation type="submission" date="2021-06" db="EMBL/GenBank/DDBJ databases">
        <title>Caerostris extrusa draft genome.</title>
        <authorList>
            <person name="Kono N."/>
            <person name="Arakawa K."/>
        </authorList>
    </citation>
    <scope>NUCLEOTIDE SEQUENCE [LARGE SCALE GENOMIC DNA]</scope>
</reference>
<accession>A0AAV4W0R6</accession>
<proteinExistence type="predicted"/>
<protein>
    <submittedName>
        <fullName evidence="1">Uncharacterized protein</fullName>
    </submittedName>
</protein>
<evidence type="ECO:0000313" key="2">
    <source>
        <dbReference type="Proteomes" id="UP001054945"/>
    </source>
</evidence>
<evidence type="ECO:0000313" key="1">
    <source>
        <dbReference type="EMBL" id="GIY75045.1"/>
    </source>
</evidence>
<gene>
    <name evidence="1" type="ORF">CEXT_709091</name>
</gene>
<comment type="caution">
    <text evidence="1">The sequence shown here is derived from an EMBL/GenBank/DDBJ whole genome shotgun (WGS) entry which is preliminary data.</text>
</comment>
<dbReference type="Proteomes" id="UP001054945">
    <property type="component" value="Unassembled WGS sequence"/>
</dbReference>